<evidence type="ECO:0000259" key="6">
    <source>
        <dbReference type="Pfam" id="PF25963"/>
    </source>
</evidence>
<comment type="similarity">
    <text evidence="2">Belongs to the membrane fusion protein (MFP) (TC 8.A.1) family.</text>
</comment>
<keyword evidence="3" id="KW-0812">Transmembrane</keyword>
<comment type="subcellular location">
    <subcellularLocation>
        <location evidence="1">Membrane</location>
        <topology evidence="1">Single-pass membrane protein</topology>
    </subcellularLocation>
</comment>
<reference evidence="7 8" key="1">
    <citation type="submission" date="2015-12" db="EMBL/GenBank/DDBJ databases">
        <title>Genome sequence of Aneurinibacillus soli.</title>
        <authorList>
            <person name="Lee J.S."/>
            <person name="Lee K.C."/>
            <person name="Kim K.K."/>
            <person name="Lee B.W."/>
        </authorList>
    </citation>
    <scope>NUCLEOTIDE SEQUENCE [LARGE SCALE GENOMIC DNA]</scope>
    <source>
        <strain evidence="7 8">CB4</strain>
    </source>
</reference>
<gene>
    <name evidence="7" type="primary">emrA</name>
    <name evidence="7" type="ORF">CB4_00656</name>
</gene>
<dbReference type="Gene3D" id="2.40.50.100">
    <property type="match status" value="1"/>
</dbReference>
<dbReference type="KEGG" id="asoc:CB4_00656"/>
<feature type="domain" description="p-hydroxybenzoic acid efflux pump subunit AaeA-like beta-barrel" evidence="6">
    <location>
        <begin position="124"/>
        <end position="214"/>
    </location>
</feature>
<dbReference type="InterPro" id="IPR058634">
    <property type="entry name" value="AaeA-lik-b-barrel"/>
</dbReference>
<dbReference type="Proteomes" id="UP000217696">
    <property type="component" value="Chromosome"/>
</dbReference>
<dbReference type="RefSeq" id="WP_096463568.1">
    <property type="nucleotide sequence ID" value="NZ_AP017312.1"/>
</dbReference>
<evidence type="ECO:0000256" key="1">
    <source>
        <dbReference type="ARBA" id="ARBA00004167"/>
    </source>
</evidence>
<dbReference type="PANTHER" id="PTHR30386:SF26">
    <property type="entry name" value="TRANSPORT PROTEIN COMB"/>
    <property type="match status" value="1"/>
</dbReference>
<dbReference type="Pfam" id="PF25963">
    <property type="entry name" value="Beta-barrel_AAEA"/>
    <property type="match status" value="1"/>
</dbReference>
<dbReference type="GO" id="GO:0016020">
    <property type="term" value="C:membrane"/>
    <property type="evidence" value="ECO:0007669"/>
    <property type="project" value="UniProtKB-SubCell"/>
</dbReference>
<proteinExistence type="inferred from homology"/>
<keyword evidence="4" id="KW-1133">Transmembrane helix</keyword>
<dbReference type="EMBL" id="AP017312">
    <property type="protein sequence ID" value="BAU26529.1"/>
    <property type="molecule type" value="Genomic_DNA"/>
</dbReference>
<dbReference type="InterPro" id="IPR011053">
    <property type="entry name" value="Single_hybrid_motif"/>
</dbReference>
<evidence type="ECO:0000256" key="3">
    <source>
        <dbReference type="ARBA" id="ARBA00022692"/>
    </source>
</evidence>
<organism evidence="7 8">
    <name type="scientific">Aneurinibacillus soli</name>
    <dbReference type="NCBI Taxonomy" id="1500254"/>
    <lineage>
        <taxon>Bacteria</taxon>
        <taxon>Bacillati</taxon>
        <taxon>Bacillota</taxon>
        <taxon>Bacilli</taxon>
        <taxon>Bacillales</taxon>
        <taxon>Paenibacillaceae</taxon>
        <taxon>Aneurinibacillus group</taxon>
        <taxon>Aneurinibacillus</taxon>
    </lineage>
</organism>
<name>A0A0U5ARU5_9BACL</name>
<sequence length="217" mass="23763">MKRKAILTILLALMVVSGGGIGYYYWYQGAHYVKTEDARIQGDQYRIMPQIAGEITRIPVEEGQVVQQNQEIAEQDTSNIDPSMIDKTIMRAPIAGTVTKVFNKEHEIGSPSQPVALMVDTHALYVSANIEETYITRVKAGQPVEVTIDTLGGKKLVGKVRKVGIASNSTFSLVPAVNTSGNFNKVTQRIPIEIAIQQPSDVQLIPGTNVEVKIRVS</sequence>
<accession>A0A0U5ARU5</accession>
<protein>
    <submittedName>
        <fullName evidence="7">Multidrug export protein EmrA</fullName>
    </submittedName>
</protein>
<evidence type="ECO:0000313" key="7">
    <source>
        <dbReference type="EMBL" id="BAU26529.1"/>
    </source>
</evidence>
<dbReference type="Gene3D" id="2.40.30.170">
    <property type="match status" value="1"/>
</dbReference>
<evidence type="ECO:0000256" key="5">
    <source>
        <dbReference type="ARBA" id="ARBA00023136"/>
    </source>
</evidence>
<dbReference type="InterPro" id="IPR050739">
    <property type="entry name" value="MFP"/>
</dbReference>
<evidence type="ECO:0000313" key="8">
    <source>
        <dbReference type="Proteomes" id="UP000217696"/>
    </source>
</evidence>
<dbReference type="OrthoDB" id="9811754at2"/>
<dbReference type="AlphaFoldDB" id="A0A0U5ARU5"/>
<keyword evidence="8" id="KW-1185">Reference proteome</keyword>
<evidence type="ECO:0000256" key="4">
    <source>
        <dbReference type="ARBA" id="ARBA00022989"/>
    </source>
</evidence>
<evidence type="ECO:0000256" key="2">
    <source>
        <dbReference type="ARBA" id="ARBA00009477"/>
    </source>
</evidence>
<dbReference type="GO" id="GO:0055085">
    <property type="term" value="P:transmembrane transport"/>
    <property type="evidence" value="ECO:0007669"/>
    <property type="project" value="InterPro"/>
</dbReference>
<keyword evidence="5" id="KW-0472">Membrane</keyword>
<dbReference type="PANTHER" id="PTHR30386">
    <property type="entry name" value="MEMBRANE FUSION SUBUNIT OF EMRAB-TOLC MULTIDRUG EFFLUX PUMP"/>
    <property type="match status" value="1"/>
</dbReference>
<dbReference type="SUPFAM" id="SSF51230">
    <property type="entry name" value="Single hybrid motif"/>
    <property type="match status" value="1"/>
</dbReference>